<dbReference type="EMBL" id="DTFI01000031">
    <property type="protein sequence ID" value="HGI42965.1"/>
    <property type="molecule type" value="Genomic_DNA"/>
</dbReference>
<name>A0A7C4FBV2_THEPE</name>
<protein>
    <submittedName>
        <fullName evidence="1">Uncharacterized protein</fullName>
    </submittedName>
</protein>
<gene>
    <name evidence="1" type="ORF">ENV17_01075</name>
</gene>
<evidence type="ECO:0000313" key="1">
    <source>
        <dbReference type="EMBL" id="HGI42965.1"/>
    </source>
</evidence>
<accession>A0A7C4FBV2</accession>
<organism evidence="1">
    <name type="scientific">Thermofilum pendens</name>
    <dbReference type="NCBI Taxonomy" id="2269"/>
    <lineage>
        <taxon>Archaea</taxon>
        <taxon>Thermoproteota</taxon>
        <taxon>Thermoprotei</taxon>
        <taxon>Thermofilales</taxon>
        <taxon>Thermofilaceae</taxon>
        <taxon>Thermofilum</taxon>
    </lineage>
</organism>
<sequence>MRVPPWLPVEEAKRIIETILARLGGRVSVAEVREMLGIKPEELTEDIEIYDVEELRHREKERLP</sequence>
<dbReference type="AlphaFoldDB" id="A0A7C4FBV2"/>
<reference evidence="1" key="1">
    <citation type="journal article" date="2020" name="mSystems">
        <title>Genome- and Community-Level Interaction Insights into Carbon Utilization and Element Cycling Functions of Hydrothermarchaeota in Hydrothermal Sediment.</title>
        <authorList>
            <person name="Zhou Z."/>
            <person name="Liu Y."/>
            <person name="Xu W."/>
            <person name="Pan J."/>
            <person name="Luo Z.H."/>
            <person name="Li M."/>
        </authorList>
    </citation>
    <scope>NUCLEOTIDE SEQUENCE [LARGE SCALE GENOMIC DNA]</scope>
    <source>
        <strain evidence="1">SpSt-735</strain>
    </source>
</reference>
<proteinExistence type="predicted"/>
<comment type="caution">
    <text evidence="1">The sequence shown here is derived from an EMBL/GenBank/DDBJ whole genome shotgun (WGS) entry which is preliminary data.</text>
</comment>